<feature type="compositionally biased region" description="Low complexity" evidence="1">
    <location>
        <begin position="35"/>
        <end position="47"/>
    </location>
</feature>
<evidence type="ECO:0000313" key="2">
    <source>
        <dbReference type="EMBL" id="KDP22161.1"/>
    </source>
</evidence>
<evidence type="ECO:0000256" key="1">
    <source>
        <dbReference type="SAM" id="MobiDB-lite"/>
    </source>
</evidence>
<dbReference type="KEGG" id="jcu:105648352"/>
<reference evidence="2 3" key="1">
    <citation type="journal article" date="2014" name="PLoS ONE">
        <title>Global Analysis of Gene Expression Profiles in Physic Nut (Jatropha curcas L.) Seedlings Exposed to Salt Stress.</title>
        <authorList>
            <person name="Zhang L."/>
            <person name="Zhang C."/>
            <person name="Wu P."/>
            <person name="Chen Y."/>
            <person name="Li M."/>
            <person name="Jiang H."/>
            <person name="Wu G."/>
        </authorList>
    </citation>
    <scope>NUCLEOTIDE SEQUENCE [LARGE SCALE GENOMIC DNA]</scope>
    <source>
        <strain evidence="3">cv. GZQX0401</strain>
        <tissue evidence="2">Young leaves</tissue>
    </source>
</reference>
<dbReference type="OrthoDB" id="1620396at2759"/>
<dbReference type="EMBL" id="KK915447">
    <property type="protein sequence ID" value="KDP22161.1"/>
    <property type="molecule type" value="Genomic_DNA"/>
</dbReference>
<evidence type="ECO:0008006" key="4">
    <source>
        <dbReference type="Google" id="ProtNLM"/>
    </source>
</evidence>
<dbReference type="Pfam" id="PF09713">
    <property type="entry name" value="A_thal_3526"/>
    <property type="match status" value="1"/>
</dbReference>
<dbReference type="PANTHER" id="PTHR31871:SF9">
    <property type="entry name" value="HELICASE WITH ZINC FINGER PROTEIN"/>
    <property type="match status" value="1"/>
</dbReference>
<protein>
    <recommendedName>
        <fullName evidence="4">Angiotensin-converting enzyme 2</fullName>
    </recommendedName>
</protein>
<feature type="region of interest" description="Disordered" evidence="1">
    <location>
        <begin position="1"/>
        <end position="47"/>
    </location>
</feature>
<dbReference type="STRING" id="180498.A0A067JE69"/>
<dbReference type="InterPro" id="IPR006476">
    <property type="entry name" value="CHP01589_pln"/>
</dbReference>
<sequence>MKMLEDSQDSLEVKFSKQTSHESPSNQQNNSPEAVNSDPVSVSSNNSRKVTHRDIEIVQNLIERCLQLYMNRSEVVNTLLHQARIEPGFTTLVWQKLEEENPDFFKAYYMRLVLKKQIMVFNQLLEYQYYQMKSPAHSKVPLENGIHHFLVNNLPMGYTTAQQPPIPSTDHRQIGPMGVPGSHVVNEMPASGDFHSAQLNSGKEMVMNGRSADLLPGVPGVKLEMALSPTSVASVPFTPTEISDLSLDTSLDSAYASHMTSQEGLLPGPDCGTDNSKESLQPFCQIPWNLSFSDLAADLTNVEDHGQLGNYSGSDILLDSPEQNDIVEDFFLDNAPGPATQTEE</sequence>
<accession>A0A067JE69</accession>
<proteinExistence type="predicted"/>
<keyword evidence="3" id="KW-1185">Reference proteome</keyword>
<dbReference type="PANTHER" id="PTHR31871">
    <property type="entry name" value="OS02G0137100 PROTEIN"/>
    <property type="match status" value="1"/>
</dbReference>
<dbReference type="NCBIfam" id="TIGR01589">
    <property type="entry name" value="A_thal_3526"/>
    <property type="match status" value="1"/>
</dbReference>
<dbReference type="Proteomes" id="UP000027138">
    <property type="component" value="Unassembled WGS sequence"/>
</dbReference>
<evidence type="ECO:0000313" key="3">
    <source>
        <dbReference type="Proteomes" id="UP000027138"/>
    </source>
</evidence>
<organism evidence="2 3">
    <name type="scientific">Jatropha curcas</name>
    <name type="common">Barbados nut</name>
    <dbReference type="NCBI Taxonomy" id="180498"/>
    <lineage>
        <taxon>Eukaryota</taxon>
        <taxon>Viridiplantae</taxon>
        <taxon>Streptophyta</taxon>
        <taxon>Embryophyta</taxon>
        <taxon>Tracheophyta</taxon>
        <taxon>Spermatophyta</taxon>
        <taxon>Magnoliopsida</taxon>
        <taxon>eudicotyledons</taxon>
        <taxon>Gunneridae</taxon>
        <taxon>Pentapetalae</taxon>
        <taxon>rosids</taxon>
        <taxon>fabids</taxon>
        <taxon>Malpighiales</taxon>
        <taxon>Euphorbiaceae</taxon>
        <taxon>Crotonoideae</taxon>
        <taxon>Jatropheae</taxon>
        <taxon>Jatropha</taxon>
    </lineage>
</organism>
<dbReference type="AlphaFoldDB" id="A0A067JE69"/>
<feature type="compositionally biased region" description="Polar residues" evidence="1">
    <location>
        <begin position="16"/>
        <end position="34"/>
    </location>
</feature>
<name>A0A067JE69_JATCU</name>
<gene>
    <name evidence="2" type="ORF">JCGZ_25992</name>
</gene>